<organism evidence="3 4">
    <name type="scientific">Iamia majanohamensis</name>
    <dbReference type="NCBI Taxonomy" id="467976"/>
    <lineage>
        <taxon>Bacteria</taxon>
        <taxon>Bacillati</taxon>
        <taxon>Actinomycetota</taxon>
        <taxon>Acidimicrobiia</taxon>
        <taxon>Acidimicrobiales</taxon>
        <taxon>Iamiaceae</taxon>
        <taxon>Iamia</taxon>
    </lineage>
</organism>
<dbReference type="EMBL" id="CP116942">
    <property type="protein sequence ID" value="WCO65227.1"/>
    <property type="molecule type" value="Genomic_DNA"/>
</dbReference>
<evidence type="ECO:0000313" key="3">
    <source>
        <dbReference type="EMBL" id="WCO65227.1"/>
    </source>
</evidence>
<feature type="region of interest" description="Disordered" evidence="1">
    <location>
        <begin position="116"/>
        <end position="158"/>
    </location>
</feature>
<name>A0AAF0BSG4_9ACTN</name>
<reference evidence="3" key="1">
    <citation type="submission" date="2023-01" db="EMBL/GenBank/DDBJ databases">
        <title>The diversity of Class Acidimicrobiia in South China Sea sediment environments and the proposal of Iamia marina sp. nov., a novel species of the genus Iamia.</title>
        <authorList>
            <person name="He Y."/>
            <person name="Tian X."/>
        </authorList>
    </citation>
    <scope>NUCLEOTIDE SEQUENCE</scope>
    <source>
        <strain evidence="3">DSM 19957</strain>
    </source>
</reference>
<keyword evidence="2" id="KW-1133">Transmembrane helix</keyword>
<feature type="compositionally biased region" description="Gly residues" evidence="1">
    <location>
        <begin position="149"/>
        <end position="158"/>
    </location>
</feature>
<keyword evidence="4" id="KW-1185">Reference proteome</keyword>
<sequence>MTAPRPAAAAPRRARPAEERPSRPPLRIVPPQVPRGRVRLVLTLSTVLVFAVLLLAAAVHTTIVSGQRELDRVDSRITEATRQNQGLQLQVAELQSPERIVEAATRDGMVVPEDVTWLSPGEAPAPPAPAGEAGSEGAPTDERAADGAADGGAGGSQG</sequence>
<keyword evidence="2" id="KW-0472">Membrane</keyword>
<dbReference type="AlphaFoldDB" id="A0AAF0BSG4"/>
<evidence type="ECO:0000256" key="2">
    <source>
        <dbReference type="SAM" id="Phobius"/>
    </source>
</evidence>
<feature type="region of interest" description="Disordered" evidence="1">
    <location>
        <begin position="1"/>
        <end position="29"/>
    </location>
</feature>
<protein>
    <recommendedName>
        <fullName evidence="5">Cell division protein FtsL</fullName>
    </recommendedName>
</protein>
<dbReference type="KEGG" id="ima:PO878_12030"/>
<evidence type="ECO:0008006" key="5">
    <source>
        <dbReference type="Google" id="ProtNLM"/>
    </source>
</evidence>
<keyword evidence="2" id="KW-0812">Transmembrane</keyword>
<gene>
    <name evidence="3" type="ORF">PO878_12030</name>
</gene>
<evidence type="ECO:0000256" key="1">
    <source>
        <dbReference type="SAM" id="MobiDB-lite"/>
    </source>
</evidence>
<feature type="compositionally biased region" description="Low complexity" evidence="1">
    <location>
        <begin position="1"/>
        <end position="11"/>
    </location>
</feature>
<accession>A0AAF0BSG4</accession>
<proteinExistence type="predicted"/>
<dbReference type="Proteomes" id="UP001216390">
    <property type="component" value="Chromosome"/>
</dbReference>
<dbReference type="RefSeq" id="WP_272734752.1">
    <property type="nucleotide sequence ID" value="NZ_CP116942.1"/>
</dbReference>
<feature type="transmembrane region" description="Helical" evidence="2">
    <location>
        <begin position="40"/>
        <end position="59"/>
    </location>
</feature>
<evidence type="ECO:0000313" key="4">
    <source>
        <dbReference type="Proteomes" id="UP001216390"/>
    </source>
</evidence>